<evidence type="ECO:0000256" key="5">
    <source>
        <dbReference type="ARBA" id="ARBA00013198"/>
    </source>
</evidence>
<dbReference type="EMBL" id="LQOJ01000082">
    <property type="protein sequence ID" value="ORU95412.1"/>
    <property type="molecule type" value="Genomic_DNA"/>
</dbReference>
<dbReference type="CDD" id="cd01400">
    <property type="entry name" value="6PGL"/>
    <property type="match status" value="1"/>
</dbReference>
<evidence type="ECO:0000256" key="3">
    <source>
        <dbReference type="ARBA" id="ARBA00004961"/>
    </source>
</evidence>
<dbReference type="PANTHER" id="PTHR11054:SF0">
    <property type="entry name" value="6-PHOSPHOGLUCONOLACTONASE"/>
    <property type="match status" value="1"/>
</dbReference>
<evidence type="ECO:0000256" key="7">
    <source>
        <dbReference type="RuleBase" id="RU365095"/>
    </source>
</evidence>
<evidence type="ECO:0000256" key="2">
    <source>
        <dbReference type="ARBA" id="ARBA00002681"/>
    </source>
</evidence>
<dbReference type="InterPro" id="IPR006148">
    <property type="entry name" value="Glc/Gal-6P_isomerase"/>
</dbReference>
<comment type="catalytic activity">
    <reaction evidence="1 7">
        <text>6-phospho-D-glucono-1,5-lactone + H2O = 6-phospho-D-gluconate + H(+)</text>
        <dbReference type="Rhea" id="RHEA:12556"/>
        <dbReference type="ChEBI" id="CHEBI:15377"/>
        <dbReference type="ChEBI" id="CHEBI:15378"/>
        <dbReference type="ChEBI" id="CHEBI:57955"/>
        <dbReference type="ChEBI" id="CHEBI:58759"/>
        <dbReference type="EC" id="3.1.1.31"/>
    </reaction>
</comment>
<dbReference type="SUPFAM" id="SSF100950">
    <property type="entry name" value="NagB/RpiA/CoA transferase-like"/>
    <property type="match status" value="1"/>
</dbReference>
<dbReference type="UniPathway" id="UPA00115">
    <property type="reaction ID" value="UER00409"/>
</dbReference>
<dbReference type="OrthoDB" id="9810967at2"/>
<evidence type="ECO:0000313" key="9">
    <source>
        <dbReference type="Proteomes" id="UP000193484"/>
    </source>
</evidence>
<dbReference type="InterPro" id="IPR005900">
    <property type="entry name" value="6-phosphogluconolactonase_DevB"/>
</dbReference>
<dbReference type="Proteomes" id="UP000193484">
    <property type="component" value="Unassembled WGS sequence"/>
</dbReference>
<evidence type="ECO:0000256" key="4">
    <source>
        <dbReference type="ARBA" id="ARBA00010662"/>
    </source>
</evidence>
<comment type="function">
    <text evidence="2 7">Hydrolysis of 6-phosphogluconolactone to 6-phosphogluconate.</text>
</comment>
<dbReference type="PANTHER" id="PTHR11054">
    <property type="entry name" value="6-PHOSPHOGLUCONOLACTONASE"/>
    <property type="match status" value="1"/>
</dbReference>
<dbReference type="Pfam" id="PF01182">
    <property type="entry name" value="Glucosamine_iso"/>
    <property type="match status" value="1"/>
</dbReference>
<comment type="pathway">
    <text evidence="3 7">Carbohydrate degradation; pentose phosphate pathway; D-ribulose 5-phosphate from D-glucose 6-phosphate (oxidative stage): step 2/3.</text>
</comment>
<evidence type="ECO:0000256" key="6">
    <source>
        <dbReference type="ARBA" id="ARBA00020337"/>
    </source>
</evidence>
<dbReference type="InterPro" id="IPR037171">
    <property type="entry name" value="NagB/RpiA_transferase-like"/>
</dbReference>
<proteinExistence type="inferred from homology"/>
<name>A0A1X1QVN7_MYCFA</name>
<dbReference type="STRING" id="1793.AWC04_19955"/>
<gene>
    <name evidence="7" type="primary">pgl</name>
    <name evidence="8" type="ORF">AWC04_19955</name>
</gene>
<dbReference type="GO" id="GO:0005975">
    <property type="term" value="P:carbohydrate metabolic process"/>
    <property type="evidence" value="ECO:0007669"/>
    <property type="project" value="UniProtKB-UniRule"/>
</dbReference>
<dbReference type="AlphaFoldDB" id="A0A1X1QVN7"/>
<dbReference type="GO" id="GO:0006098">
    <property type="term" value="P:pentose-phosphate shunt"/>
    <property type="evidence" value="ECO:0007669"/>
    <property type="project" value="UniProtKB-UniPathway"/>
</dbReference>
<evidence type="ECO:0000256" key="1">
    <source>
        <dbReference type="ARBA" id="ARBA00000832"/>
    </source>
</evidence>
<sequence>MTATGPEVVTFADPDALVAAAGDRLVAAINDAVAARGAAHIVLTGGGTGIRLLERVGARAGDIDWAAVQLYWGDDRYVPADDDDRNAKQAGAALLNRVGIPESNVHPMPASDGQYGDDLDAAAAAYELTLGTLAPAGAPTPEFDVHLLGMGGEGHINSLFPDTPAVREAARFVVGVPDSPKPPPHRLTLTLPAVRRSRQVWLVVAGAEKAAAVAAALAGAAPTDIPAAGAIGSERTLWLLDDAAASGLSSAPRGGV</sequence>
<comment type="similarity">
    <text evidence="4 7">Belongs to the glucosamine/galactosamine-6-phosphate isomerase family. 6-phosphogluconolactonase subfamily.</text>
</comment>
<evidence type="ECO:0000313" key="8">
    <source>
        <dbReference type="EMBL" id="ORU95412.1"/>
    </source>
</evidence>
<dbReference type="InterPro" id="IPR039104">
    <property type="entry name" value="6PGL"/>
</dbReference>
<keyword evidence="7" id="KW-0378">Hydrolase</keyword>
<comment type="caution">
    <text evidence="8">The sequence shown here is derived from an EMBL/GenBank/DDBJ whole genome shotgun (WGS) entry which is preliminary data.</text>
</comment>
<organism evidence="8 9">
    <name type="scientific">Mycolicibacterium fallax</name>
    <name type="common">Mycobacterium fallax</name>
    <dbReference type="NCBI Taxonomy" id="1793"/>
    <lineage>
        <taxon>Bacteria</taxon>
        <taxon>Bacillati</taxon>
        <taxon>Actinomycetota</taxon>
        <taxon>Actinomycetes</taxon>
        <taxon>Mycobacteriales</taxon>
        <taxon>Mycobacteriaceae</taxon>
        <taxon>Mycolicibacterium</taxon>
    </lineage>
</organism>
<reference evidence="8 9" key="1">
    <citation type="submission" date="2016-01" db="EMBL/GenBank/DDBJ databases">
        <title>The new phylogeny of the genus Mycobacterium.</title>
        <authorList>
            <person name="Tarcisio F."/>
            <person name="Conor M."/>
            <person name="Antonella G."/>
            <person name="Elisabetta G."/>
            <person name="Giulia F.S."/>
            <person name="Sara T."/>
            <person name="Anna F."/>
            <person name="Clotilde B."/>
            <person name="Roberto B."/>
            <person name="Veronica D.S."/>
            <person name="Fabio R."/>
            <person name="Monica P."/>
            <person name="Olivier J."/>
            <person name="Enrico T."/>
            <person name="Nicola S."/>
        </authorList>
    </citation>
    <scope>NUCLEOTIDE SEQUENCE [LARGE SCALE GENOMIC DNA]</scope>
    <source>
        <strain evidence="8 9">DSM 44179</strain>
    </source>
</reference>
<dbReference type="GO" id="GO:0017057">
    <property type="term" value="F:6-phosphogluconolactonase activity"/>
    <property type="evidence" value="ECO:0007669"/>
    <property type="project" value="UniProtKB-UniRule"/>
</dbReference>
<dbReference type="RefSeq" id="WP_085101183.1">
    <property type="nucleotide sequence ID" value="NZ_AP022603.1"/>
</dbReference>
<dbReference type="Gene3D" id="3.40.50.1360">
    <property type="match status" value="1"/>
</dbReference>
<protein>
    <recommendedName>
        <fullName evidence="6 7">6-phosphogluconolactonase</fullName>
        <shortName evidence="7">6PGL</shortName>
        <ecNumber evidence="5 7">3.1.1.31</ecNumber>
    </recommendedName>
</protein>
<dbReference type="EC" id="3.1.1.31" evidence="5 7"/>
<accession>A0A1X1QVN7</accession>
<dbReference type="NCBIfam" id="TIGR01198">
    <property type="entry name" value="pgl"/>
    <property type="match status" value="1"/>
</dbReference>
<keyword evidence="9" id="KW-1185">Reference proteome</keyword>